<evidence type="ECO:0000256" key="2">
    <source>
        <dbReference type="ARBA" id="ARBA00022435"/>
    </source>
</evidence>
<dbReference type="InterPro" id="IPR006252">
    <property type="entry name" value="Malate_synthA"/>
</dbReference>
<proteinExistence type="predicted"/>
<dbReference type="Gene3D" id="3.20.20.360">
    <property type="entry name" value="Malate synthase, domain 3"/>
    <property type="match status" value="1"/>
</dbReference>
<dbReference type="Pfam" id="PF01274">
    <property type="entry name" value="MS_TIM-barrel"/>
    <property type="match status" value="1"/>
</dbReference>
<accession>A0ABX7PVE0</accession>
<dbReference type="PIRSF" id="PIRSF001363">
    <property type="entry name" value="Malate_synth"/>
    <property type="match status" value="1"/>
</dbReference>
<name>A0ABX7PVE0_9BACT</name>
<dbReference type="InterPro" id="IPR048355">
    <property type="entry name" value="MS_C"/>
</dbReference>
<gene>
    <name evidence="9" type="ORF">EM20IM_09235</name>
</gene>
<evidence type="ECO:0000259" key="8">
    <source>
        <dbReference type="Pfam" id="PF20659"/>
    </source>
</evidence>
<dbReference type="InterPro" id="IPR048356">
    <property type="entry name" value="MS_N"/>
</dbReference>
<dbReference type="RefSeq" id="WP_206846539.1">
    <property type="nucleotide sequence ID" value="NZ_CP065956.1"/>
</dbReference>
<feature type="domain" description="Malate synthase C-terminal" evidence="8">
    <location>
        <begin position="403"/>
        <end position="515"/>
    </location>
</feature>
<keyword evidence="2" id="KW-0329">Glyoxylate bypass</keyword>
<dbReference type="Pfam" id="PF20656">
    <property type="entry name" value="MS_N"/>
    <property type="match status" value="1"/>
</dbReference>
<dbReference type="EC" id="2.3.3.9" evidence="1"/>
<reference evidence="9 10" key="1">
    <citation type="submission" date="2020-12" db="EMBL/GenBank/DDBJ databases">
        <authorList>
            <person name="Awala S.I."/>
            <person name="Gwak J.-H."/>
            <person name="Kim S.-J."/>
            <person name="Rhee S.-K."/>
        </authorList>
    </citation>
    <scope>NUCLEOTIDE SEQUENCE [LARGE SCALE GENOMIC DNA]</scope>
    <source>
        <strain evidence="9 10">IT5</strain>
    </source>
</reference>
<keyword evidence="10" id="KW-1185">Reference proteome</keyword>
<comment type="catalytic activity">
    <reaction evidence="5">
        <text>glyoxylate + acetyl-CoA + H2O = (S)-malate + CoA + H(+)</text>
        <dbReference type="Rhea" id="RHEA:18181"/>
        <dbReference type="ChEBI" id="CHEBI:15377"/>
        <dbReference type="ChEBI" id="CHEBI:15378"/>
        <dbReference type="ChEBI" id="CHEBI:15589"/>
        <dbReference type="ChEBI" id="CHEBI:36655"/>
        <dbReference type="ChEBI" id="CHEBI:57287"/>
        <dbReference type="ChEBI" id="CHEBI:57288"/>
        <dbReference type="EC" id="2.3.3.9"/>
    </reaction>
</comment>
<dbReference type="InterPro" id="IPR046363">
    <property type="entry name" value="MS_N_TIM-barrel_dom"/>
</dbReference>
<evidence type="ECO:0000256" key="5">
    <source>
        <dbReference type="ARBA" id="ARBA00047918"/>
    </source>
</evidence>
<dbReference type="SUPFAM" id="SSF51645">
    <property type="entry name" value="Malate synthase G"/>
    <property type="match status" value="1"/>
</dbReference>
<dbReference type="Pfam" id="PF20659">
    <property type="entry name" value="MS_C"/>
    <property type="match status" value="1"/>
</dbReference>
<dbReference type="EMBL" id="CP065956">
    <property type="protein sequence ID" value="QSR86648.1"/>
    <property type="molecule type" value="Genomic_DNA"/>
</dbReference>
<protein>
    <recommendedName>
        <fullName evidence="1">malate synthase</fullName>
        <ecNumber evidence="1">2.3.3.9</ecNumber>
    </recommendedName>
</protein>
<evidence type="ECO:0000259" key="6">
    <source>
        <dbReference type="Pfam" id="PF01274"/>
    </source>
</evidence>
<evidence type="ECO:0000313" key="9">
    <source>
        <dbReference type="EMBL" id="QSR86648.1"/>
    </source>
</evidence>
<sequence length="517" mass="58652">MSIYSTPSGITIIGSYNKEWEKILSYEALRFIGSLHRQFNGLLLELLERRKKTQRSLNEGASLGFLSGSLSIREEKWEVAAPPPVLRERKVEIITGAEDQIPSGGYWKEASGIIVDLEDGLSPTWKNVIQSQLNLYNLLREEKAGGDGDLPVLHLRPRGIHLFEKHVHVDGEPIGASLFDFGLYFFHNAKILAERQGGPFFYIPKIENQYEAEFWKTLFAFAENAFSLHPGTIRATIILETITAAFEIEEILYNLKNYLAAMVFEPRDYVFSVIRKLRNQKIALLPDRSEITIEAPFLKASLDLLAQSCHKRGTLALFELVPLVASFDERDNLEIFNKIREEQLQACSLGVDGYIVAHPRLIPVVKAEIKDSIERRPAEAHSYGEKSIDCARDLLNFKIIGGEITESGVRNNLSLVLRYLSSWFSGKGAVVISNVKEDGSSAEVARSQLWQWIHLGAEMDSKIPLDKEIFLSWKREEKELLSPLPFLDKADKILEEVVLSRDFIDFLTLLAYEQLQD</sequence>
<dbReference type="Proteomes" id="UP000663088">
    <property type="component" value="Chromosome"/>
</dbReference>
<dbReference type="InterPro" id="IPR011076">
    <property type="entry name" value="Malate_synth_sf"/>
</dbReference>
<dbReference type="InterPro" id="IPR044856">
    <property type="entry name" value="Malate_synth_C_sf"/>
</dbReference>
<feature type="domain" description="Malate synthase N-terminal" evidence="7">
    <location>
        <begin position="10"/>
        <end position="67"/>
    </location>
</feature>
<dbReference type="InterPro" id="IPR001465">
    <property type="entry name" value="Malate_synthase_TIM"/>
</dbReference>
<keyword evidence="3" id="KW-0816">Tricarboxylic acid cycle</keyword>
<keyword evidence="4" id="KW-0808">Transferase</keyword>
<evidence type="ECO:0000256" key="3">
    <source>
        <dbReference type="ARBA" id="ARBA00022532"/>
    </source>
</evidence>
<dbReference type="PANTHER" id="PTHR42902:SF2">
    <property type="entry name" value="MALATE SYNTHASE"/>
    <property type="match status" value="1"/>
</dbReference>
<dbReference type="PANTHER" id="PTHR42902">
    <property type="entry name" value="MALATE SYNTHASE"/>
    <property type="match status" value="1"/>
</dbReference>
<feature type="domain" description="Malate synthase TIM barrel" evidence="6">
    <location>
        <begin position="153"/>
        <end position="395"/>
    </location>
</feature>
<evidence type="ECO:0000259" key="7">
    <source>
        <dbReference type="Pfam" id="PF20656"/>
    </source>
</evidence>
<organism evidence="9 10">
    <name type="scientific">Candidatus Methylacidiphilum infernorum</name>
    <dbReference type="NCBI Taxonomy" id="511746"/>
    <lineage>
        <taxon>Bacteria</taxon>
        <taxon>Pseudomonadati</taxon>
        <taxon>Verrucomicrobiota</taxon>
        <taxon>Methylacidiphilae</taxon>
        <taxon>Methylacidiphilales</taxon>
        <taxon>Methylacidiphilaceae</taxon>
        <taxon>Methylacidiphilum (ex Ratnadevi et al. 2023)</taxon>
    </lineage>
</organism>
<evidence type="ECO:0000256" key="4">
    <source>
        <dbReference type="ARBA" id="ARBA00022679"/>
    </source>
</evidence>
<evidence type="ECO:0000256" key="1">
    <source>
        <dbReference type="ARBA" id="ARBA00012636"/>
    </source>
</evidence>
<evidence type="ECO:0000313" key="10">
    <source>
        <dbReference type="Proteomes" id="UP000663088"/>
    </source>
</evidence>
<dbReference type="Gene3D" id="1.20.1220.12">
    <property type="entry name" value="Malate synthase, domain III"/>
    <property type="match status" value="1"/>
</dbReference>